<dbReference type="InterPro" id="IPR029058">
    <property type="entry name" value="AB_hydrolase_fold"/>
</dbReference>
<dbReference type="Pfam" id="PF00756">
    <property type="entry name" value="Esterase"/>
    <property type="match status" value="1"/>
</dbReference>
<dbReference type="OrthoDB" id="1142077at2"/>
<evidence type="ECO:0000313" key="3">
    <source>
        <dbReference type="Proteomes" id="UP000290889"/>
    </source>
</evidence>
<dbReference type="SUPFAM" id="SSF53474">
    <property type="entry name" value="alpha/beta-Hydrolases"/>
    <property type="match status" value="1"/>
</dbReference>
<dbReference type="Gene3D" id="1.25.40.10">
    <property type="entry name" value="Tetratricopeptide repeat domain"/>
    <property type="match status" value="1"/>
</dbReference>
<feature type="signal peptide" evidence="1">
    <location>
        <begin position="1"/>
        <end position="21"/>
    </location>
</feature>
<keyword evidence="1" id="KW-0732">Signal</keyword>
<accession>A0A411ECB0</accession>
<sequence length="381" mass="44219">MRNVITMALVLLITQSTFAQATHEIFESFKLQERRNVSYYFPEDYTPEKKYPLVVVLDAEYLFDQVVANAKFYSRFEGMPEVIIVGVDQSENDLRWEDCAFEEISGLPTDKGKKFYEFIGMELVPYLDLTYSTAPFRMFIGYDITANFGNYFLFKDRSFFNAFISIAPRLAPEMESRVPERLMAIDQQIFYHLIAGGGKPASADEIKMLDQNLKKLEKPTIHYSYDSYPESNEVSVVTYGLGKAWGKMFEVFKPISPKQYREEILTSEEPAFAYLENKYSTIEELFGFQKRVSVNDIMAIYAATRKKDDFESLKPLSELCKKEYPNTMLGFFFEAEYYEQLGEAKKALRTFEKAFGMEEIDFLTKELALEKIDAIKADFGY</sequence>
<dbReference type="Gene3D" id="3.40.50.1820">
    <property type="entry name" value="alpha/beta hydrolase"/>
    <property type="match status" value="1"/>
</dbReference>
<reference evidence="2 3" key="1">
    <citation type="submission" date="2019-01" db="EMBL/GenBank/DDBJ databases">
        <title>Muriicola soli sp. nov., isolated from soil.</title>
        <authorList>
            <person name="Kang H.J."/>
            <person name="Kim S.B."/>
        </authorList>
    </citation>
    <scope>NUCLEOTIDE SEQUENCE [LARGE SCALE GENOMIC DNA]</scope>
    <source>
        <strain evidence="2 3">MMS17-SY002</strain>
    </source>
</reference>
<dbReference type="InterPro" id="IPR000801">
    <property type="entry name" value="Esterase-like"/>
</dbReference>
<dbReference type="Proteomes" id="UP000290889">
    <property type="component" value="Chromosome"/>
</dbReference>
<dbReference type="InterPro" id="IPR011990">
    <property type="entry name" value="TPR-like_helical_dom_sf"/>
</dbReference>
<organism evidence="2 3">
    <name type="scientific">Muriicola soli</name>
    <dbReference type="NCBI Taxonomy" id="2507538"/>
    <lineage>
        <taxon>Bacteria</taxon>
        <taxon>Pseudomonadati</taxon>
        <taxon>Bacteroidota</taxon>
        <taxon>Flavobacteriia</taxon>
        <taxon>Flavobacteriales</taxon>
        <taxon>Flavobacteriaceae</taxon>
        <taxon>Muriicola</taxon>
    </lineage>
</organism>
<feature type="chain" id="PRO_5019513062" evidence="1">
    <location>
        <begin position="22"/>
        <end position="381"/>
    </location>
</feature>
<dbReference type="KEGG" id="mur:EQY75_11920"/>
<gene>
    <name evidence="2" type="ORF">EQY75_11920</name>
</gene>
<dbReference type="RefSeq" id="WP_129606154.1">
    <property type="nucleotide sequence ID" value="NZ_CP035544.1"/>
</dbReference>
<name>A0A411ECB0_9FLAO</name>
<proteinExistence type="predicted"/>
<protein>
    <submittedName>
        <fullName evidence="2">Esterase</fullName>
    </submittedName>
</protein>
<dbReference type="AlphaFoldDB" id="A0A411ECB0"/>
<evidence type="ECO:0000256" key="1">
    <source>
        <dbReference type="SAM" id="SignalP"/>
    </source>
</evidence>
<dbReference type="EMBL" id="CP035544">
    <property type="protein sequence ID" value="QBA65173.1"/>
    <property type="molecule type" value="Genomic_DNA"/>
</dbReference>
<evidence type="ECO:0000313" key="2">
    <source>
        <dbReference type="EMBL" id="QBA65173.1"/>
    </source>
</evidence>
<keyword evidence="3" id="KW-1185">Reference proteome</keyword>